<evidence type="ECO:0000256" key="5">
    <source>
        <dbReference type="PIRSR" id="PIRSR000097-2"/>
    </source>
</evidence>
<evidence type="ECO:0000256" key="4">
    <source>
        <dbReference type="PIRSR" id="PIRSR000097-1"/>
    </source>
</evidence>
<evidence type="ECO:0000259" key="7">
    <source>
        <dbReference type="Pfam" id="PF00248"/>
    </source>
</evidence>
<proteinExistence type="inferred from homology"/>
<accession>A0A926HUT2</accession>
<evidence type="ECO:0000256" key="3">
    <source>
        <dbReference type="ARBA" id="ARBA00023002"/>
    </source>
</evidence>
<dbReference type="CDD" id="cd19071">
    <property type="entry name" value="AKR_AKR1-5-like"/>
    <property type="match status" value="1"/>
</dbReference>
<dbReference type="Proteomes" id="UP000620366">
    <property type="component" value="Unassembled WGS sequence"/>
</dbReference>
<keyword evidence="9" id="KW-1185">Reference proteome</keyword>
<name>A0A926HUT2_9FIRM</name>
<comment type="similarity">
    <text evidence="1">Belongs to the aldo/keto reductase family.</text>
</comment>
<dbReference type="InterPro" id="IPR020471">
    <property type="entry name" value="AKR"/>
</dbReference>
<feature type="active site" description="Proton donor" evidence="4">
    <location>
        <position position="48"/>
    </location>
</feature>
<evidence type="ECO:0000256" key="2">
    <source>
        <dbReference type="ARBA" id="ARBA00022857"/>
    </source>
</evidence>
<evidence type="ECO:0000256" key="1">
    <source>
        <dbReference type="ARBA" id="ARBA00007905"/>
    </source>
</evidence>
<keyword evidence="3" id="KW-0560">Oxidoreductase</keyword>
<gene>
    <name evidence="8" type="ORF">H8695_08025</name>
</gene>
<protein>
    <submittedName>
        <fullName evidence="8">Aldo/keto reductase</fullName>
    </submittedName>
</protein>
<dbReference type="PIRSF" id="PIRSF000097">
    <property type="entry name" value="AKR"/>
    <property type="match status" value="1"/>
</dbReference>
<reference evidence="8" key="1">
    <citation type="submission" date="2020-08" db="EMBL/GenBank/DDBJ databases">
        <title>Genome public.</title>
        <authorList>
            <person name="Liu C."/>
            <person name="Sun Q."/>
        </authorList>
    </citation>
    <scope>NUCLEOTIDE SEQUENCE</scope>
    <source>
        <strain evidence="8">BX7</strain>
    </source>
</reference>
<dbReference type="RefSeq" id="WP_249300467.1">
    <property type="nucleotide sequence ID" value="NZ_JACRSP010000003.1"/>
</dbReference>
<dbReference type="PRINTS" id="PR00069">
    <property type="entry name" value="ALDKETRDTASE"/>
</dbReference>
<sequence length="270" mass="30471">MENYTLKNGFTLPALAYGTWQVFGDELSTGVNTALDSGYTSIDTAFVYENEEQIGKILAQRGQNLDEITITTKVWNEDQGYDKTMASYERSLKWLGKIDMLLIHWPGPDAARFADTWRAFEKLYEDGKLKAIGVCNFKKHHLETLLKTAKIVPMVNQIETNPYMVDEETIAFCKEHGILVEAWSPLAHGAKVFTDPVIGEIAAAHGKTNAQVVIRFLLEMGLRVLPKSKTPQYIRENLAIFDFSLTDDETAKLRALNVMERVGPDPDTFF</sequence>
<dbReference type="FunFam" id="3.20.20.100:FF:000002">
    <property type="entry name" value="2,5-diketo-D-gluconic acid reductase A"/>
    <property type="match status" value="1"/>
</dbReference>
<comment type="caution">
    <text evidence="8">The sequence shown here is derived from an EMBL/GenBank/DDBJ whole genome shotgun (WGS) entry which is preliminary data.</text>
</comment>
<keyword evidence="2" id="KW-0521">NADP</keyword>
<dbReference type="Pfam" id="PF00248">
    <property type="entry name" value="Aldo_ket_red"/>
    <property type="match status" value="1"/>
</dbReference>
<organism evidence="8 9">
    <name type="scientific">Feifania hominis</name>
    <dbReference type="NCBI Taxonomy" id="2763660"/>
    <lineage>
        <taxon>Bacteria</taxon>
        <taxon>Bacillati</taxon>
        <taxon>Bacillota</taxon>
        <taxon>Clostridia</taxon>
        <taxon>Eubacteriales</taxon>
        <taxon>Feifaniaceae</taxon>
        <taxon>Feifania</taxon>
    </lineage>
</organism>
<dbReference type="Gene3D" id="3.20.20.100">
    <property type="entry name" value="NADP-dependent oxidoreductase domain"/>
    <property type="match status" value="1"/>
</dbReference>
<evidence type="ECO:0000313" key="9">
    <source>
        <dbReference type="Proteomes" id="UP000620366"/>
    </source>
</evidence>
<dbReference type="AlphaFoldDB" id="A0A926HUT2"/>
<dbReference type="SUPFAM" id="SSF51430">
    <property type="entry name" value="NAD(P)-linked oxidoreductase"/>
    <property type="match status" value="1"/>
</dbReference>
<dbReference type="GO" id="GO:0016616">
    <property type="term" value="F:oxidoreductase activity, acting on the CH-OH group of donors, NAD or NADP as acceptor"/>
    <property type="evidence" value="ECO:0007669"/>
    <property type="project" value="UniProtKB-ARBA"/>
</dbReference>
<feature type="site" description="Lowers pKa of active site Tyr" evidence="6">
    <location>
        <position position="73"/>
    </location>
</feature>
<feature type="domain" description="NADP-dependent oxidoreductase" evidence="7">
    <location>
        <begin position="15"/>
        <end position="257"/>
    </location>
</feature>
<evidence type="ECO:0000313" key="8">
    <source>
        <dbReference type="EMBL" id="MBC8536628.1"/>
    </source>
</evidence>
<evidence type="ECO:0000256" key="6">
    <source>
        <dbReference type="PIRSR" id="PIRSR000097-3"/>
    </source>
</evidence>
<dbReference type="InterPro" id="IPR023210">
    <property type="entry name" value="NADP_OxRdtase_dom"/>
</dbReference>
<dbReference type="InterPro" id="IPR036812">
    <property type="entry name" value="NAD(P)_OxRdtase_dom_sf"/>
</dbReference>
<dbReference type="EMBL" id="JACRSP010000003">
    <property type="protein sequence ID" value="MBC8536628.1"/>
    <property type="molecule type" value="Genomic_DNA"/>
</dbReference>
<feature type="binding site" evidence="5">
    <location>
        <position position="104"/>
    </location>
    <ligand>
        <name>substrate</name>
    </ligand>
</feature>
<dbReference type="PANTHER" id="PTHR43827">
    <property type="entry name" value="2,5-DIKETO-D-GLUCONIC ACID REDUCTASE"/>
    <property type="match status" value="1"/>
</dbReference>
<dbReference type="PANTHER" id="PTHR43827:SF3">
    <property type="entry name" value="NADP-DEPENDENT OXIDOREDUCTASE DOMAIN-CONTAINING PROTEIN"/>
    <property type="match status" value="1"/>
</dbReference>